<evidence type="ECO:0000313" key="1">
    <source>
        <dbReference type="EMBL" id="KFK24837.1"/>
    </source>
</evidence>
<name>A0A087G4N5_ARAAL</name>
<proteinExistence type="predicted"/>
<evidence type="ECO:0000313" key="2">
    <source>
        <dbReference type="Proteomes" id="UP000029120"/>
    </source>
</evidence>
<sequence>MSCVIESLRLRLVSPSDLLSPDLISCFSEMIAPVQPIPPLLPEPPDPPDPLTAPSLSSIAFIPNLRRFKPATSLDRLGIISGKVLVCSRRLMLPSSGCYSLRFGSRVTVLRRRSMVVVGEAFNGKIPPVKSFNITVLVSFVKSRCCCLLGLAHEIYQGHLTSPISTLMKYSTSDVFSVTRILMFSGFSNHVSSELDILSVEIRSKFSGFSNPVIYSWWKSLILPSSISLSMVESPSSMPEILKSHIKVTNLGLSGFAAMIHLTHPRLALDSMSIFCDDPSLYTLII</sequence>
<reference evidence="2" key="1">
    <citation type="journal article" date="2015" name="Nat. Plants">
        <title>Genome expansion of Arabis alpina linked with retrotransposition and reduced symmetric DNA methylation.</title>
        <authorList>
            <person name="Willing E.M."/>
            <person name="Rawat V."/>
            <person name="Mandakova T."/>
            <person name="Maumus F."/>
            <person name="James G.V."/>
            <person name="Nordstroem K.J."/>
            <person name="Becker C."/>
            <person name="Warthmann N."/>
            <person name="Chica C."/>
            <person name="Szarzynska B."/>
            <person name="Zytnicki M."/>
            <person name="Albani M.C."/>
            <person name="Kiefer C."/>
            <person name="Bergonzi S."/>
            <person name="Castaings L."/>
            <person name="Mateos J.L."/>
            <person name="Berns M.C."/>
            <person name="Bujdoso N."/>
            <person name="Piofczyk T."/>
            <person name="de Lorenzo L."/>
            <person name="Barrero-Sicilia C."/>
            <person name="Mateos I."/>
            <person name="Piednoel M."/>
            <person name="Hagmann J."/>
            <person name="Chen-Min-Tao R."/>
            <person name="Iglesias-Fernandez R."/>
            <person name="Schuster S.C."/>
            <person name="Alonso-Blanco C."/>
            <person name="Roudier F."/>
            <person name="Carbonero P."/>
            <person name="Paz-Ares J."/>
            <person name="Davis S.J."/>
            <person name="Pecinka A."/>
            <person name="Quesneville H."/>
            <person name="Colot V."/>
            <person name="Lysak M.A."/>
            <person name="Weigel D."/>
            <person name="Coupland G."/>
            <person name="Schneeberger K."/>
        </authorList>
    </citation>
    <scope>NUCLEOTIDE SEQUENCE [LARGE SCALE GENOMIC DNA]</scope>
    <source>
        <strain evidence="2">cv. Pajares</strain>
    </source>
</reference>
<gene>
    <name evidence="1" type="ordered locus">AALP_Aa8g031200</name>
</gene>
<protein>
    <submittedName>
        <fullName evidence="1">Uncharacterized protein</fullName>
    </submittedName>
</protein>
<dbReference type="OrthoDB" id="10670370at2759"/>
<organism evidence="1 2">
    <name type="scientific">Arabis alpina</name>
    <name type="common">Alpine rock-cress</name>
    <dbReference type="NCBI Taxonomy" id="50452"/>
    <lineage>
        <taxon>Eukaryota</taxon>
        <taxon>Viridiplantae</taxon>
        <taxon>Streptophyta</taxon>
        <taxon>Embryophyta</taxon>
        <taxon>Tracheophyta</taxon>
        <taxon>Spermatophyta</taxon>
        <taxon>Magnoliopsida</taxon>
        <taxon>eudicotyledons</taxon>
        <taxon>Gunneridae</taxon>
        <taxon>Pentapetalae</taxon>
        <taxon>rosids</taxon>
        <taxon>malvids</taxon>
        <taxon>Brassicales</taxon>
        <taxon>Brassicaceae</taxon>
        <taxon>Arabideae</taxon>
        <taxon>Arabis</taxon>
    </lineage>
</organism>
<keyword evidence="2" id="KW-1185">Reference proteome</keyword>
<dbReference type="Proteomes" id="UP000029120">
    <property type="component" value="Chromosome 8"/>
</dbReference>
<dbReference type="AlphaFoldDB" id="A0A087G4N5"/>
<accession>A0A087G4N5</accession>
<dbReference type="EMBL" id="CM002876">
    <property type="protein sequence ID" value="KFK24837.1"/>
    <property type="molecule type" value="Genomic_DNA"/>
</dbReference>
<dbReference type="Gramene" id="KFK24837">
    <property type="protein sequence ID" value="KFK24837"/>
    <property type="gene ID" value="AALP_AA8G031200"/>
</dbReference>